<dbReference type="AlphaFoldDB" id="A0ABD0YF91"/>
<proteinExistence type="predicted"/>
<evidence type="ECO:0000313" key="2">
    <source>
        <dbReference type="EMBL" id="KAL1129876.1"/>
    </source>
</evidence>
<feature type="compositionally biased region" description="Basic and acidic residues" evidence="1">
    <location>
        <begin position="9"/>
        <end position="28"/>
    </location>
</feature>
<reference evidence="2 3" key="1">
    <citation type="submission" date="2024-07" db="EMBL/GenBank/DDBJ databases">
        <title>Chromosome-level genome assembly of the water stick insect Ranatra chinensis (Heteroptera: Nepidae).</title>
        <authorList>
            <person name="Liu X."/>
        </authorList>
    </citation>
    <scope>NUCLEOTIDE SEQUENCE [LARGE SCALE GENOMIC DNA]</scope>
    <source>
        <strain evidence="2">Cailab_2021Rc</strain>
        <tissue evidence="2">Muscle</tissue>
    </source>
</reference>
<keyword evidence="3" id="KW-1185">Reference proteome</keyword>
<sequence>MVFTRNRFRARDDRPRKPERRKEMTPEMKKKKKNDYFVRLTTVMFVEREIAEWRALRCRQPTERVPLSPCSQPMTRFEQLRQSTKYPYLQFANLEEPPPPHLRDPTRR</sequence>
<comment type="caution">
    <text evidence="2">The sequence shown here is derived from an EMBL/GenBank/DDBJ whole genome shotgun (WGS) entry which is preliminary data.</text>
</comment>
<organism evidence="2 3">
    <name type="scientific">Ranatra chinensis</name>
    <dbReference type="NCBI Taxonomy" id="642074"/>
    <lineage>
        <taxon>Eukaryota</taxon>
        <taxon>Metazoa</taxon>
        <taxon>Ecdysozoa</taxon>
        <taxon>Arthropoda</taxon>
        <taxon>Hexapoda</taxon>
        <taxon>Insecta</taxon>
        <taxon>Pterygota</taxon>
        <taxon>Neoptera</taxon>
        <taxon>Paraneoptera</taxon>
        <taxon>Hemiptera</taxon>
        <taxon>Heteroptera</taxon>
        <taxon>Panheteroptera</taxon>
        <taxon>Nepomorpha</taxon>
        <taxon>Nepidae</taxon>
        <taxon>Ranatrinae</taxon>
        <taxon>Ranatra</taxon>
    </lineage>
</organism>
<accession>A0ABD0YF91</accession>
<protein>
    <submittedName>
        <fullName evidence="2">Uncharacterized protein</fullName>
    </submittedName>
</protein>
<dbReference type="Proteomes" id="UP001558652">
    <property type="component" value="Unassembled WGS sequence"/>
</dbReference>
<gene>
    <name evidence="2" type="ORF">AAG570_012820</name>
</gene>
<feature type="region of interest" description="Disordered" evidence="1">
    <location>
        <begin position="1"/>
        <end position="31"/>
    </location>
</feature>
<name>A0ABD0YF91_9HEMI</name>
<dbReference type="EMBL" id="JBFDAA010000008">
    <property type="protein sequence ID" value="KAL1129876.1"/>
    <property type="molecule type" value="Genomic_DNA"/>
</dbReference>
<evidence type="ECO:0000313" key="3">
    <source>
        <dbReference type="Proteomes" id="UP001558652"/>
    </source>
</evidence>
<evidence type="ECO:0000256" key="1">
    <source>
        <dbReference type="SAM" id="MobiDB-lite"/>
    </source>
</evidence>